<dbReference type="RefSeq" id="WP_108307496.1">
    <property type="nucleotide sequence ID" value="NZ_QAFW01000031.1"/>
</dbReference>
<keyword evidence="6 10" id="KW-0143">Chaperone</keyword>
<dbReference type="PANTHER" id="PTHR21237:SF23">
    <property type="entry name" value="GRPE PROTEIN HOMOLOG, MITOCHONDRIAL"/>
    <property type="match status" value="1"/>
</dbReference>
<gene>
    <name evidence="10 14" type="primary">grpE</name>
    <name evidence="14" type="ORF">K8V30_10070</name>
</gene>
<comment type="subcellular location">
    <subcellularLocation>
        <location evidence="1 10">Cytoplasm</location>
    </subcellularLocation>
</comment>
<feature type="region of interest" description="Disordered" evidence="13">
    <location>
        <begin position="1"/>
        <end position="34"/>
    </location>
</feature>
<organism evidence="14 15">
    <name type="scientific">Metalysinibacillus jejuensis</name>
    <dbReference type="NCBI Taxonomy" id="914327"/>
    <lineage>
        <taxon>Bacteria</taxon>
        <taxon>Bacillati</taxon>
        <taxon>Bacillota</taxon>
        <taxon>Bacilli</taxon>
        <taxon>Bacillales</taxon>
        <taxon>Caryophanaceae</taxon>
        <taxon>Metalysinibacillus</taxon>
    </lineage>
</organism>
<comment type="subunit">
    <text evidence="3 10">Homodimer.</text>
</comment>
<dbReference type="AlphaFoldDB" id="A0A921NCL2"/>
<evidence type="ECO:0000256" key="9">
    <source>
        <dbReference type="ARBA" id="ARBA00076414"/>
    </source>
</evidence>
<evidence type="ECO:0000256" key="7">
    <source>
        <dbReference type="ARBA" id="ARBA00053401"/>
    </source>
</evidence>
<evidence type="ECO:0000256" key="12">
    <source>
        <dbReference type="RuleBase" id="RU004478"/>
    </source>
</evidence>
<dbReference type="Gene3D" id="2.30.22.10">
    <property type="entry name" value="Head domain of nucleotide exchange factor GrpE"/>
    <property type="match status" value="1"/>
</dbReference>
<dbReference type="GO" id="GO:0042803">
    <property type="term" value="F:protein homodimerization activity"/>
    <property type="evidence" value="ECO:0007669"/>
    <property type="project" value="InterPro"/>
</dbReference>
<dbReference type="GO" id="GO:0051082">
    <property type="term" value="F:unfolded protein binding"/>
    <property type="evidence" value="ECO:0007669"/>
    <property type="project" value="TreeGrafter"/>
</dbReference>
<evidence type="ECO:0000256" key="13">
    <source>
        <dbReference type="SAM" id="MobiDB-lite"/>
    </source>
</evidence>
<dbReference type="InterPro" id="IPR000740">
    <property type="entry name" value="GrpE"/>
</dbReference>
<dbReference type="Pfam" id="PF01025">
    <property type="entry name" value="GrpE"/>
    <property type="match status" value="1"/>
</dbReference>
<feature type="compositionally biased region" description="Basic and acidic residues" evidence="13">
    <location>
        <begin position="1"/>
        <end position="13"/>
    </location>
</feature>
<reference evidence="14" key="2">
    <citation type="submission" date="2021-09" db="EMBL/GenBank/DDBJ databases">
        <authorList>
            <person name="Gilroy R."/>
        </authorList>
    </citation>
    <scope>NUCLEOTIDE SEQUENCE</scope>
    <source>
        <strain evidence="14">CHK160-4876</strain>
    </source>
</reference>
<evidence type="ECO:0000256" key="8">
    <source>
        <dbReference type="ARBA" id="ARBA00072274"/>
    </source>
</evidence>
<evidence type="ECO:0000256" key="4">
    <source>
        <dbReference type="ARBA" id="ARBA00022490"/>
    </source>
</evidence>
<dbReference type="SUPFAM" id="SSF58014">
    <property type="entry name" value="Coiled-coil domain of nucleotide exchange factor GrpE"/>
    <property type="match status" value="1"/>
</dbReference>
<sequence length="189" mass="21530">MAEENKEVEVTKEEEVEVTAEEVEATTETEEQTLTVEQQLQAKVDELQSRLEEEEAKYLRLLADMDNMRRRQTTEREAAQKYRAQSLVTDLLPVLDNFERALQVEATTEEATSIVKGVEMVYRSLLEAVNKEGVEVIPAEGETFDPNVHQAVMQEADADKPSGIVLREMQKGYKLKDRVIRPSMVSVNE</sequence>
<comment type="function">
    <text evidence="7 10 11">Participates actively in the response to hyperosmotic and heat shock by preventing the aggregation of stress-denatured proteins, in association with DnaK and GrpE. It is the nucleotide exchange factor for DnaK and may function as a thermosensor. Unfolded proteins bind initially to DnaJ; upon interaction with the DnaJ-bound protein, DnaK hydrolyzes its bound ATP, resulting in the formation of a stable complex. GrpE releases ADP from DnaK; ATP binding to DnaK triggers the release of the substrate protein, thus completing the reaction cycle. Several rounds of ATP-dependent interactions between DnaJ, DnaK and GrpE are required for fully efficient folding.</text>
</comment>
<evidence type="ECO:0000256" key="11">
    <source>
        <dbReference type="RuleBase" id="RU000639"/>
    </source>
</evidence>
<protein>
    <recommendedName>
        <fullName evidence="8 10">Protein GrpE</fullName>
    </recommendedName>
    <alternativeName>
        <fullName evidence="9 10">HSP-70 cofactor</fullName>
    </alternativeName>
</protein>
<evidence type="ECO:0000313" key="15">
    <source>
        <dbReference type="Proteomes" id="UP000700212"/>
    </source>
</evidence>
<dbReference type="PANTHER" id="PTHR21237">
    <property type="entry name" value="GRPE PROTEIN"/>
    <property type="match status" value="1"/>
</dbReference>
<proteinExistence type="inferred from homology"/>
<evidence type="ECO:0000313" key="14">
    <source>
        <dbReference type="EMBL" id="HJH12011.1"/>
    </source>
</evidence>
<name>A0A921NCL2_9BACL</name>
<dbReference type="Proteomes" id="UP000700212">
    <property type="component" value="Unassembled WGS sequence"/>
</dbReference>
<dbReference type="Gene3D" id="3.90.20.20">
    <property type="match status" value="1"/>
</dbReference>
<dbReference type="FunFam" id="2.30.22.10:FF:000001">
    <property type="entry name" value="Protein GrpE"/>
    <property type="match status" value="1"/>
</dbReference>
<reference evidence="14" key="1">
    <citation type="journal article" date="2021" name="PeerJ">
        <title>Extensive microbial diversity within the chicken gut microbiome revealed by metagenomics and culture.</title>
        <authorList>
            <person name="Gilroy R."/>
            <person name="Ravi A."/>
            <person name="Getino M."/>
            <person name="Pursley I."/>
            <person name="Horton D.L."/>
            <person name="Alikhan N.F."/>
            <person name="Baker D."/>
            <person name="Gharbi K."/>
            <person name="Hall N."/>
            <person name="Watson M."/>
            <person name="Adriaenssens E.M."/>
            <person name="Foster-Nyarko E."/>
            <person name="Jarju S."/>
            <person name="Secka A."/>
            <person name="Antonio M."/>
            <person name="Oren A."/>
            <person name="Chaudhuri R.R."/>
            <person name="La Ragione R."/>
            <person name="Hildebrand F."/>
            <person name="Pallen M.J."/>
        </authorList>
    </citation>
    <scope>NUCLEOTIDE SEQUENCE</scope>
    <source>
        <strain evidence="14">CHK160-4876</strain>
    </source>
</reference>
<dbReference type="CDD" id="cd00446">
    <property type="entry name" value="GrpE"/>
    <property type="match status" value="1"/>
</dbReference>
<keyword evidence="4 10" id="KW-0963">Cytoplasm</keyword>
<dbReference type="InterPro" id="IPR009012">
    <property type="entry name" value="GrpE_head"/>
</dbReference>
<dbReference type="SUPFAM" id="SSF51064">
    <property type="entry name" value="Head domain of nucleotide exchange factor GrpE"/>
    <property type="match status" value="1"/>
</dbReference>
<dbReference type="GO" id="GO:0051087">
    <property type="term" value="F:protein-folding chaperone binding"/>
    <property type="evidence" value="ECO:0007669"/>
    <property type="project" value="InterPro"/>
</dbReference>
<feature type="compositionally biased region" description="Acidic residues" evidence="13">
    <location>
        <begin position="14"/>
        <end position="31"/>
    </location>
</feature>
<evidence type="ECO:0000256" key="6">
    <source>
        <dbReference type="ARBA" id="ARBA00023186"/>
    </source>
</evidence>
<dbReference type="PROSITE" id="PS01071">
    <property type="entry name" value="GRPE"/>
    <property type="match status" value="1"/>
</dbReference>
<dbReference type="OrthoDB" id="9812586at2"/>
<comment type="similarity">
    <text evidence="2 10 12">Belongs to the GrpE family.</text>
</comment>
<dbReference type="EMBL" id="DYTV01000137">
    <property type="protein sequence ID" value="HJH12011.1"/>
    <property type="molecule type" value="Genomic_DNA"/>
</dbReference>
<evidence type="ECO:0000256" key="1">
    <source>
        <dbReference type="ARBA" id="ARBA00004496"/>
    </source>
</evidence>
<accession>A0A921NCL2</accession>
<keyword evidence="5 10" id="KW-0346">Stress response</keyword>
<evidence type="ECO:0000256" key="3">
    <source>
        <dbReference type="ARBA" id="ARBA00011738"/>
    </source>
</evidence>
<dbReference type="GO" id="GO:0005737">
    <property type="term" value="C:cytoplasm"/>
    <property type="evidence" value="ECO:0007669"/>
    <property type="project" value="UniProtKB-SubCell"/>
</dbReference>
<comment type="caution">
    <text evidence="14">The sequence shown here is derived from an EMBL/GenBank/DDBJ whole genome shotgun (WGS) entry which is preliminary data.</text>
</comment>
<dbReference type="PRINTS" id="PR00773">
    <property type="entry name" value="GRPEPROTEIN"/>
</dbReference>
<dbReference type="NCBIfam" id="NF010738">
    <property type="entry name" value="PRK14140.1"/>
    <property type="match status" value="1"/>
</dbReference>
<dbReference type="GO" id="GO:0006457">
    <property type="term" value="P:protein folding"/>
    <property type="evidence" value="ECO:0007669"/>
    <property type="project" value="InterPro"/>
</dbReference>
<dbReference type="HAMAP" id="MF_01151">
    <property type="entry name" value="GrpE"/>
    <property type="match status" value="1"/>
</dbReference>
<evidence type="ECO:0000256" key="5">
    <source>
        <dbReference type="ARBA" id="ARBA00023016"/>
    </source>
</evidence>
<evidence type="ECO:0000256" key="2">
    <source>
        <dbReference type="ARBA" id="ARBA00009054"/>
    </source>
</evidence>
<dbReference type="InterPro" id="IPR013805">
    <property type="entry name" value="GrpE_CC"/>
</dbReference>
<evidence type="ECO:0000256" key="10">
    <source>
        <dbReference type="HAMAP-Rule" id="MF_01151"/>
    </source>
</evidence>
<dbReference type="GO" id="GO:0000774">
    <property type="term" value="F:adenyl-nucleotide exchange factor activity"/>
    <property type="evidence" value="ECO:0007669"/>
    <property type="project" value="InterPro"/>
</dbReference>